<dbReference type="VEuPathDB" id="VectorBase:SCAU007621"/>
<evidence type="ECO:0000313" key="4">
    <source>
        <dbReference type="EnsemblMetazoa" id="SCAU007621-PA"/>
    </source>
</evidence>
<dbReference type="InterPro" id="IPR044822">
    <property type="entry name" value="Myb_DNA-bind_4"/>
</dbReference>
<feature type="coiled-coil region" evidence="1">
    <location>
        <begin position="290"/>
        <end position="324"/>
    </location>
</feature>
<dbReference type="Proteomes" id="UP000095300">
    <property type="component" value="Unassembled WGS sequence"/>
</dbReference>
<evidence type="ECO:0000256" key="1">
    <source>
        <dbReference type="SAM" id="Coils"/>
    </source>
</evidence>
<keyword evidence="5" id="KW-1185">Reference proteome</keyword>
<evidence type="ECO:0000313" key="5">
    <source>
        <dbReference type="Proteomes" id="UP000095300"/>
    </source>
</evidence>
<evidence type="ECO:0000256" key="2">
    <source>
        <dbReference type="SAM" id="MobiDB-lite"/>
    </source>
</evidence>
<dbReference type="STRING" id="35570.A0A1I8PFE3"/>
<name>A0A1I8PFE3_STOCA</name>
<protein>
    <recommendedName>
        <fullName evidence="3">Myb/SANT-like DNA-binding domain-containing protein</fullName>
    </recommendedName>
</protein>
<gene>
    <name evidence="4" type="primary">106092404</name>
</gene>
<keyword evidence="1" id="KW-0175">Coiled coil</keyword>
<feature type="domain" description="Myb/SANT-like DNA-binding" evidence="3">
    <location>
        <begin position="71"/>
        <end position="155"/>
    </location>
</feature>
<dbReference type="Pfam" id="PF13837">
    <property type="entry name" value="Myb_DNA-bind_4"/>
    <property type="match status" value="1"/>
</dbReference>
<proteinExistence type="predicted"/>
<sequence length="362" mass="41639">MDGVQANGEPKRIFLSKSVDGNMTVEASTSKAFSVEIQGQKNRVYIPPSRRRPPPDRDEEDEHITNHKKQRYWNSYEEMFLVELWRRYRDEVTEYIKPLPVHRKIMVAMRQKEMMVTGQECRRKINTLNNRYKTELQSQKLTGIKPEWKLFPLIHCLKAPKIKQFDPWHETLVVRKLLEKIPKPPETRTVIVRPPVPVRFPLATTNIHTNITPSPPPPLPPPPAPAPVATTAGLLFDSIPPIQNVMSGLNTLVAFENCTNNPSLTDQKAEILKPYKDNSLTMCNITLKKLEQLQFENFRLTKERDEALKALKMAERNLRIFEALLAAVITPDDNAAAQVPIKIPKKRGRKRKENKIDVNNPS</sequence>
<evidence type="ECO:0000259" key="3">
    <source>
        <dbReference type="Pfam" id="PF13837"/>
    </source>
</evidence>
<reference evidence="4" key="1">
    <citation type="submission" date="2020-05" db="UniProtKB">
        <authorList>
            <consortium name="EnsemblMetazoa"/>
        </authorList>
    </citation>
    <scope>IDENTIFICATION</scope>
    <source>
        <strain evidence="4">USDA</strain>
    </source>
</reference>
<accession>A0A1I8PFE3</accession>
<feature type="region of interest" description="Disordered" evidence="2">
    <location>
        <begin position="40"/>
        <end position="65"/>
    </location>
</feature>
<dbReference type="KEGG" id="scac:106092404"/>
<dbReference type="OrthoDB" id="7919885at2759"/>
<organism evidence="4 5">
    <name type="scientific">Stomoxys calcitrans</name>
    <name type="common">Stable fly</name>
    <name type="synonym">Conops calcitrans</name>
    <dbReference type="NCBI Taxonomy" id="35570"/>
    <lineage>
        <taxon>Eukaryota</taxon>
        <taxon>Metazoa</taxon>
        <taxon>Ecdysozoa</taxon>
        <taxon>Arthropoda</taxon>
        <taxon>Hexapoda</taxon>
        <taxon>Insecta</taxon>
        <taxon>Pterygota</taxon>
        <taxon>Neoptera</taxon>
        <taxon>Endopterygota</taxon>
        <taxon>Diptera</taxon>
        <taxon>Brachycera</taxon>
        <taxon>Muscomorpha</taxon>
        <taxon>Muscoidea</taxon>
        <taxon>Muscidae</taxon>
        <taxon>Stomoxys</taxon>
    </lineage>
</organism>
<dbReference type="EnsemblMetazoa" id="SCAU007621-RA">
    <property type="protein sequence ID" value="SCAU007621-PA"/>
    <property type="gene ID" value="SCAU007621"/>
</dbReference>
<dbReference type="AlphaFoldDB" id="A0A1I8PFE3"/>